<dbReference type="RefSeq" id="XP_034054636.1">
    <property type="nucleotide sequence ID" value="XM_034198745.1"/>
</dbReference>
<feature type="region of interest" description="Disordered" evidence="12">
    <location>
        <begin position="407"/>
        <end position="462"/>
    </location>
</feature>
<evidence type="ECO:0000256" key="1">
    <source>
        <dbReference type="ARBA" id="ARBA00004123"/>
    </source>
</evidence>
<keyword evidence="4" id="KW-0677">Repeat</keyword>
<dbReference type="Proteomes" id="UP000515161">
    <property type="component" value="Unplaced"/>
</dbReference>
<reference evidence="15 16" key="1">
    <citation type="submission" date="2025-04" db="UniProtKB">
        <authorList>
            <consortium name="RefSeq"/>
        </authorList>
    </citation>
    <scope>IDENTIFICATION</scope>
</reference>
<evidence type="ECO:0000256" key="8">
    <source>
        <dbReference type="ARBA" id="ARBA00023125"/>
    </source>
</evidence>
<keyword evidence="2" id="KW-0678">Repressor</keyword>
<dbReference type="RefSeq" id="XP_034054634.1">
    <property type="nucleotide sequence ID" value="XM_034198743.1"/>
</dbReference>
<dbReference type="InterPro" id="IPR036236">
    <property type="entry name" value="Znf_C2H2_sf"/>
</dbReference>
<keyword evidence="7" id="KW-0805">Transcription regulation</keyword>
<dbReference type="CTD" id="11279"/>
<dbReference type="PANTHER" id="PTHR23235">
    <property type="entry name" value="KRUEPPEL-LIKE TRANSCRIPTION FACTOR"/>
    <property type="match status" value="1"/>
</dbReference>
<dbReference type="PANTHER" id="PTHR23235:SF46">
    <property type="entry name" value="KRUEPPEL-LIKE FACTOR 8"/>
    <property type="match status" value="1"/>
</dbReference>
<feature type="region of interest" description="Disordered" evidence="12">
    <location>
        <begin position="54"/>
        <end position="281"/>
    </location>
</feature>
<keyword evidence="9" id="KW-0804">Transcription</keyword>
<name>A0A6P8SUN1_GYMAC</name>
<dbReference type="KEGG" id="gacu:117534530"/>
<keyword evidence="14" id="KW-1185">Reference proteome</keyword>
<feature type="domain" description="C2H2-type" evidence="13">
    <location>
        <begin position="469"/>
        <end position="498"/>
    </location>
</feature>
<feature type="domain" description="C2H2-type" evidence="13">
    <location>
        <begin position="529"/>
        <end position="554"/>
    </location>
</feature>
<evidence type="ECO:0000256" key="11">
    <source>
        <dbReference type="PROSITE-ProRule" id="PRU00042"/>
    </source>
</evidence>
<dbReference type="FunFam" id="3.30.160.60:FF:000021">
    <property type="entry name" value="Basic krueppel-like factor 3"/>
    <property type="match status" value="1"/>
</dbReference>
<feature type="compositionally biased region" description="Low complexity" evidence="12">
    <location>
        <begin position="90"/>
        <end position="99"/>
    </location>
</feature>
<keyword evidence="8" id="KW-0238">DNA-binding</keyword>
<evidence type="ECO:0000256" key="4">
    <source>
        <dbReference type="ARBA" id="ARBA00022737"/>
    </source>
</evidence>
<keyword evidence="5 11" id="KW-0863">Zinc-finger</keyword>
<dbReference type="FunFam" id="3.30.160.60:FF:000563">
    <property type="entry name" value="Krueppel-like factor 8"/>
    <property type="match status" value="1"/>
</dbReference>
<keyword evidence="3" id="KW-0479">Metal-binding</keyword>
<evidence type="ECO:0000313" key="14">
    <source>
        <dbReference type="Proteomes" id="UP000515161"/>
    </source>
</evidence>
<feature type="domain" description="C2H2-type" evidence="13">
    <location>
        <begin position="499"/>
        <end position="528"/>
    </location>
</feature>
<evidence type="ECO:0000256" key="7">
    <source>
        <dbReference type="ARBA" id="ARBA00023015"/>
    </source>
</evidence>
<feature type="compositionally biased region" description="Acidic residues" evidence="12">
    <location>
        <begin position="213"/>
        <end position="224"/>
    </location>
</feature>
<sequence>MHGNNTPSERGRDTPRDWLFFGGSKGSLRRCGYELKRAHKKRERVSIYPTFTVKVETNPPPKTLLSPYHSSYSDRATPKSPDRPPPAAPPLRRCTAPATEMHTETRNKKCQSTPKQKKSAAGGQRKQRSSRSNLKKQQPPPSASPPPPEEEDKQEEEEEPATRPRPQKEEEEVATRSVKAEEEVGEEVATRSVKAEEDEVAVMPSVQIKPEPEEMECTVGEGEDCTQTTDLRVKTEPVCKLEPASPDPPPAEDQTEPVDLSLNKPRPSSLPSSAAGTTMNPAPSGMVTQMSATPVPSTIQTIGSMNLLRPETFAMLTSGKANENMSSLHHSIVLSPGSILATQGAGGQQILHVIHTIPSVSMPSKVGQLQTIPVVVQSLPVVYTTMTTDSVATAAITVPLIGSDGRSEGSVRFKPGSTSPVEFQSDSDAESGTESGSASLSAQSLDAGSVMDLEPVDPDSPDVKRRRIHMCDYEGCQKVYTKSSHLKAHRRIHTGEKPYHCTWEGCTWRFARSDELTRHFRKHTGIKPFRCTECDRSFSRSDHLSLHRRRHVMM</sequence>
<keyword evidence="6" id="KW-0862">Zinc</keyword>
<dbReference type="RefSeq" id="XP_034054635.1">
    <property type="nucleotide sequence ID" value="XM_034198744.1"/>
</dbReference>
<evidence type="ECO:0000259" key="13">
    <source>
        <dbReference type="PROSITE" id="PS50157"/>
    </source>
</evidence>
<dbReference type="GO" id="GO:0000978">
    <property type="term" value="F:RNA polymerase II cis-regulatory region sequence-specific DNA binding"/>
    <property type="evidence" value="ECO:0007669"/>
    <property type="project" value="TreeGrafter"/>
</dbReference>
<comment type="subcellular location">
    <subcellularLocation>
        <location evidence="1">Nucleus</location>
    </subcellularLocation>
</comment>
<dbReference type="GeneID" id="117534530"/>
<feature type="compositionally biased region" description="Polar residues" evidence="12">
    <location>
        <begin position="432"/>
        <end position="446"/>
    </location>
</feature>
<evidence type="ECO:0000256" key="3">
    <source>
        <dbReference type="ARBA" id="ARBA00022723"/>
    </source>
</evidence>
<dbReference type="PROSITE" id="PS00028">
    <property type="entry name" value="ZINC_FINGER_C2H2_1"/>
    <property type="match status" value="3"/>
</dbReference>
<proteinExistence type="predicted"/>
<evidence type="ECO:0000313" key="15">
    <source>
        <dbReference type="RefSeq" id="XP_034054634.1"/>
    </source>
</evidence>
<evidence type="ECO:0000256" key="6">
    <source>
        <dbReference type="ARBA" id="ARBA00022833"/>
    </source>
</evidence>
<dbReference type="SUPFAM" id="SSF57667">
    <property type="entry name" value="beta-beta-alpha zinc fingers"/>
    <property type="match status" value="2"/>
</dbReference>
<evidence type="ECO:0000256" key="2">
    <source>
        <dbReference type="ARBA" id="ARBA00022491"/>
    </source>
</evidence>
<dbReference type="FunFam" id="3.30.160.60:FF:000018">
    <property type="entry name" value="Krueppel-like factor 15"/>
    <property type="match status" value="1"/>
</dbReference>
<feature type="compositionally biased region" description="Acidic residues" evidence="12">
    <location>
        <begin position="148"/>
        <end position="159"/>
    </location>
</feature>
<gene>
    <name evidence="15 16 17" type="primary">klf8</name>
</gene>
<feature type="compositionally biased region" description="Polar residues" evidence="12">
    <location>
        <begin position="269"/>
        <end position="281"/>
    </location>
</feature>
<dbReference type="GO" id="GO:0000981">
    <property type="term" value="F:DNA-binding transcription factor activity, RNA polymerase II-specific"/>
    <property type="evidence" value="ECO:0007669"/>
    <property type="project" value="TreeGrafter"/>
</dbReference>
<evidence type="ECO:0000313" key="16">
    <source>
        <dbReference type="RefSeq" id="XP_034054635.1"/>
    </source>
</evidence>
<evidence type="ECO:0000256" key="12">
    <source>
        <dbReference type="SAM" id="MobiDB-lite"/>
    </source>
</evidence>
<evidence type="ECO:0000256" key="5">
    <source>
        <dbReference type="ARBA" id="ARBA00022771"/>
    </source>
</evidence>
<dbReference type="Pfam" id="PF00096">
    <property type="entry name" value="zf-C2H2"/>
    <property type="match status" value="3"/>
</dbReference>
<dbReference type="AlphaFoldDB" id="A0A6P8SUN1"/>
<accession>A0A6P8SUN1</accession>
<evidence type="ECO:0000256" key="10">
    <source>
        <dbReference type="ARBA" id="ARBA00023242"/>
    </source>
</evidence>
<keyword evidence="10" id="KW-0539">Nucleus</keyword>
<evidence type="ECO:0000256" key="9">
    <source>
        <dbReference type="ARBA" id="ARBA00023163"/>
    </source>
</evidence>
<organism evidence="14 15">
    <name type="scientific">Gymnodraco acuticeps</name>
    <name type="common">Antarctic dragonfish</name>
    <dbReference type="NCBI Taxonomy" id="8218"/>
    <lineage>
        <taxon>Eukaryota</taxon>
        <taxon>Metazoa</taxon>
        <taxon>Chordata</taxon>
        <taxon>Craniata</taxon>
        <taxon>Vertebrata</taxon>
        <taxon>Euteleostomi</taxon>
        <taxon>Actinopterygii</taxon>
        <taxon>Neopterygii</taxon>
        <taxon>Teleostei</taxon>
        <taxon>Neoteleostei</taxon>
        <taxon>Acanthomorphata</taxon>
        <taxon>Eupercaria</taxon>
        <taxon>Perciformes</taxon>
        <taxon>Notothenioidei</taxon>
        <taxon>Bathydraconidae</taxon>
        <taxon>Gymnodraco</taxon>
    </lineage>
</organism>
<dbReference type="OrthoDB" id="4748970at2759"/>
<evidence type="ECO:0000313" key="17">
    <source>
        <dbReference type="RefSeq" id="XP_034054636.1"/>
    </source>
</evidence>
<dbReference type="PROSITE" id="PS50157">
    <property type="entry name" value="ZINC_FINGER_C2H2_2"/>
    <property type="match status" value="3"/>
</dbReference>
<dbReference type="InterPro" id="IPR013087">
    <property type="entry name" value="Znf_C2H2_type"/>
</dbReference>
<dbReference type="GO" id="GO:0008270">
    <property type="term" value="F:zinc ion binding"/>
    <property type="evidence" value="ECO:0007669"/>
    <property type="project" value="UniProtKB-KW"/>
</dbReference>
<dbReference type="GO" id="GO:0005634">
    <property type="term" value="C:nucleus"/>
    <property type="evidence" value="ECO:0007669"/>
    <property type="project" value="UniProtKB-SubCell"/>
</dbReference>
<feature type="compositionally biased region" description="Pro residues" evidence="12">
    <location>
        <begin position="138"/>
        <end position="147"/>
    </location>
</feature>
<feature type="region of interest" description="Disordered" evidence="12">
    <location>
        <begin position="1"/>
        <end position="25"/>
    </location>
</feature>
<dbReference type="SMART" id="SM00355">
    <property type="entry name" value="ZnF_C2H2"/>
    <property type="match status" value="3"/>
</dbReference>
<dbReference type="Gene3D" id="3.30.160.60">
    <property type="entry name" value="Classic Zinc Finger"/>
    <property type="match status" value="3"/>
</dbReference>
<protein>
    <submittedName>
        <fullName evidence="15 16">Krueppel-like factor 8 isoform X1</fullName>
    </submittedName>
</protein>